<evidence type="ECO:0000256" key="2">
    <source>
        <dbReference type="ARBA" id="ARBA00023235"/>
    </source>
</evidence>
<dbReference type="InterPro" id="IPR029062">
    <property type="entry name" value="Class_I_gatase-like"/>
</dbReference>
<keyword evidence="2" id="KW-0413">Isomerase</keyword>
<evidence type="ECO:0000313" key="6">
    <source>
        <dbReference type="Proteomes" id="UP000669179"/>
    </source>
</evidence>
<dbReference type="InterPro" id="IPR024705">
    <property type="entry name" value="Ssp411"/>
</dbReference>
<dbReference type="EMBL" id="JAGEOJ010000006">
    <property type="protein sequence ID" value="MBO2448760.1"/>
    <property type="molecule type" value="Genomic_DNA"/>
</dbReference>
<dbReference type="PANTHER" id="PTHR42899:SF1">
    <property type="entry name" value="SPERMATOGENESIS-ASSOCIATED PROTEIN 20"/>
    <property type="match status" value="1"/>
</dbReference>
<dbReference type="InterPro" id="IPR002818">
    <property type="entry name" value="DJ-1/PfpI"/>
</dbReference>
<organism evidence="5 6">
    <name type="scientific">Actinomadura barringtoniae</name>
    <dbReference type="NCBI Taxonomy" id="1427535"/>
    <lineage>
        <taxon>Bacteria</taxon>
        <taxon>Bacillati</taxon>
        <taxon>Actinomycetota</taxon>
        <taxon>Actinomycetes</taxon>
        <taxon>Streptosporangiales</taxon>
        <taxon>Thermomonosporaceae</taxon>
        <taxon>Actinomadura</taxon>
    </lineage>
</organism>
<evidence type="ECO:0000256" key="1">
    <source>
        <dbReference type="ARBA" id="ARBA00008558"/>
    </source>
</evidence>
<reference evidence="5" key="1">
    <citation type="submission" date="2021-03" db="EMBL/GenBank/DDBJ databases">
        <authorList>
            <person name="Kanchanasin P."/>
            <person name="Saeng-In P."/>
            <person name="Phongsopitanun W."/>
            <person name="Yuki M."/>
            <person name="Kudo T."/>
            <person name="Ohkuma M."/>
            <person name="Tanasupawat S."/>
        </authorList>
    </citation>
    <scope>NUCLEOTIDE SEQUENCE</scope>
    <source>
        <strain evidence="5">GKU 128</strain>
    </source>
</reference>
<evidence type="ECO:0000259" key="4">
    <source>
        <dbReference type="Pfam" id="PF01965"/>
    </source>
</evidence>
<feature type="compositionally biased region" description="Low complexity" evidence="3">
    <location>
        <begin position="229"/>
        <end position="249"/>
    </location>
</feature>
<evidence type="ECO:0000256" key="3">
    <source>
        <dbReference type="SAM" id="MobiDB-lite"/>
    </source>
</evidence>
<dbReference type="SUPFAM" id="SSF48208">
    <property type="entry name" value="Six-hairpin glycosidases"/>
    <property type="match status" value="1"/>
</dbReference>
<sequence length="872" mass="98769">MNDINRRPEGRLAGHTVAILMESDYVEPEVAYYHRRFAEEGARVEFLTRLWGQPSLTFHGHEYQQPFSVDGDLEAIDDERLAGIDALIVPSGMVSDRLRYSEDVREPAPAVRLLERAFARPDLLKGIICHGMWLVAPIPETVRGRRVTCHNNLVSDIANMGAAYTDQDVVVDRDLVTARSADHCHLFARMIIDLLVAKTEPRVLVPPPRQEATPVARRAPEAPVPQNVAEPPRNETPANAEAPASAEAPARAERAERPSIAGYRPDFVFSDLVAGYVTAFDAGRGLIDLRTSDGRPMLARLTPTTSAEFLRNLGDPYVDASGHLPELLTPGRHLFLHGIYYPENGGYVFEAKRLTFLGRDTGEYNFEEPDWWIRQIRELGRFYRRAEFGSGPIEFSDYRTNLRLSGEKAGEGVQETDTISRMVYGMSSAFMLTGEEDFLEVADRGVEYLREHMRFVDRDEDVVYWYHGVDVRDGTEHKLFTSEFGDDYDAIPMYEQIYALAGPTQLYRLTGDPRIRSDIEGTLRLFRRFFFDPGQGGYFSHIDPILLSPHHESLGANRSRKNWNSVGDHAPAYLFNLFLATGDAQHAAMLEENFDLIVQHMPEDESPFVQERFHADWAPDRAWGWQQNRAVVGHNLKIAWNLIRMMGLRPKDEYLKLARHLGETMPGFGGDRQRGGWYDVMERALSDGEHLHRFTWHDRKAWWQQEQAILAYQVLTGATGDAGFRKQARESAAFYNTFFLDHDEGGVFFNVLADGTPYLLGTERFKGSHSMSMCHAAELCFLAAVYQRLLLDQEPLTLWFRPRPDGFSDGGERVLRVAPDVLPPGRVRLDWVEIDGRPYAEFDAASLSVRLPDSASPVTVRAHLAPTDPTDD</sequence>
<dbReference type="GO" id="GO:0016853">
    <property type="term" value="F:isomerase activity"/>
    <property type="evidence" value="ECO:0007669"/>
    <property type="project" value="UniProtKB-KW"/>
</dbReference>
<dbReference type="Gene3D" id="1.50.10.10">
    <property type="match status" value="1"/>
</dbReference>
<dbReference type="InterPro" id="IPR010819">
    <property type="entry name" value="AGE/CE"/>
</dbReference>
<protein>
    <submittedName>
        <fullName evidence="5">AGE family epimerase/isomerase</fullName>
    </submittedName>
</protein>
<proteinExistence type="inferred from homology"/>
<feature type="region of interest" description="Disordered" evidence="3">
    <location>
        <begin position="205"/>
        <end position="256"/>
    </location>
</feature>
<dbReference type="SUPFAM" id="SSF52317">
    <property type="entry name" value="Class I glutamine amidotransferase-like"/>
    <property type="match status" value="1"/>
</dbReference>
<dbReference type="RefSeq" id="WP_208256421.1">
    <property type="nucleotide sequence ID" value="NZ_JAGEOJ010000006.1"/>
</dbReference>
<keyword evidence="6" id="KW-1185">Reference proteome</keyword>
<dbReference type="AlphaFoldDB" id="A0A939PA44"/>
<dbReference type="GO" id="GO:0005975">
    <property type="term" value="P:carbohydrate metabolic process"/>
    <property type="evidence" value="ECO:0007669"/>
    <property type="project" value="InterPro"/>
</dbReference>
<feature type="domain" description="DJ-1/PfpI" evidence="4">
    <location>
        <begin position="16"/>
        <end position="193"/>
    </location>
</feature>
<dbReference type="Pfam" id="PF01965">
    <property type="entry name" value="DJ-1_PfpI"/>
    <property type="match status" value="1"/>
</dbReference>
<dbReference type="Proteomes" id="UP000669179">
    <property type="component" value="Unassembled WGS sequence"/>
</dbReference>
<dbReference type="InterPro" id="IPR012341">
    <property type="entry name" value="6hp_glycosidase-like_sf"/>
</dbReference>
<name>A0A939PA44_9ACTN</name>
<dbReference type="PANTHER" id="PTHR42899">
    <property type="entry name" value="SPERMATOGENESIS-ASSOCIATED PROTEIN 20"/>
    <property type="match status" value="1"/>
</dbReference>
<gene>
    <name evidence="5" type="ORF">J4573_16780</name>
</gene>
<accession>A0A939PA44</accession>
<comment type="similarity">
    <text evidence="1">Belongs to the N-acylglucosamine 2-epimerase family.</text>
</comment>
<dbReference type="Gene3D" id="3.40.50.880">
    <property type="match status" value="1"/>
</dbReference>
<evidence type="ECO:0000313" key="5">
    <source>
        <dbReference type="EMBL" id="MBO2448760.1"/>
    </source>
</evidence>
<dbReference type="Pfam" id="PF07221">
    <property type="entry name" value="GlcNAc_2-epim"/>
    <property type="match status" value="1"/>
</dbReference>
<dbReference type="InterPro" id="IPR008928">
    <property type="entry name" value="6-hairpin_glycosidase_sf"/>
</dbReference>
<comment type="caution">
    <text evidence="5">The sequence shown here is derived from an EMBL/GenBank/DDBJ whole genome shotgun (WGS) entry which is preliminary data.</text>
</comment>